<proteinExistence type="predicted"/>
<sequence length="89" mass="9459">MDGARTGLSEIVPLGDEQRERVRARLRAGHGACPACGSEDLGIGDALFLGFAFLSEPADAYMVGLTCPNPSCPVTYTGIRLRASEFLDQ</sequence>
<reference evidence="1 2" key="1">
    <citation type="submission" date="2021-01" db="EMBL/GenBank/DDBJ databases">
        <title>Whole genome shotgun sequence of Microbispora amethystogenes NBRC 101907.</title>
        <authorList>
            <person name="Komaki H."/>
            <person name="Tamura T."/>
        </authorList>
    </citation>
    <scope>NUCLEOTIDE SEQUENCE [LARGE SCALE GENOMIC DNA]</scope>
    <source>
        <strain evidence="1 2">NBRC 101907</strain>
    </source>
</reference>
<keyword evidence="2" id="KW-1185">Reference proteome</keyword>
<evidence type="ECO:0000313" key="2">
    <source>
        <dbReference type="Proteomes" id="UP000651728"/>
    </source>
</evidence>
<gene>
    <name evidence="1" type="ORF">Mam01_40910</name>
</gene>
<dbReference type="Proteomes" id="UP000651728">
    <property type="component" value="Unassembled WGS sequence"/>
</dbReference>
<evidence type="ECO:0000313" key="1">
    <source>
        <dbReference type="EMBL" id="GIH33927.1"/>
    </source>
</evidence>
<accession>A0ABQ4FGI1</accession>
<organism evidence="1 2">
    <name type="scientific">Microbispora amethystogenes</name>
    <dbReference type="NCBI Taxonomy" id="1427754"/>
    <lineage>
        <taxon>Bacteria</taxon>
        <taxon>Bacillati</taxon>
        <taxon>Actinomycetota</taxon>
        <taxon>Actinomycetes</taxon>
        <taxon>Streptosporangiales</taxon>
        <taxon>Streptosporangiaceae</taxon>
        <taxon>Microbispora</taxon>
    </lineage>
</organism>
<comment type="caution">
    <text evidence="1">The sequence shown here is derived from an EMBL/GenBank/DDBJ whole genome shotgun (WGS) entry which is preliminary data.</text>
</comment>
<name>A0ABQ4FGI1_9ACTN</name>
<dbReference type="EMBL" id="BOOB01000029">
    <property type="protein sequence ID" value="GIH33927.1"/>
    <property type="molecule type" value="Genomic_DNA"/>
</dbReference>
<protein>
    <submittedName>
        <fullName evidence="1">Uncharacterized protein</fullName>
    </submittedName>
</protein>
<dbReference type="RefSeq" id="WP_204286823.1">
    <property type="nucleotide sequence ID" value="NZ_BAABEJ010000015.1"/>
</dbReference>